<dbReference type="PROSITE" id="PS50109">
    <property type="entry name" value="HIS_KIN"/>
    <property type="match status" value="1"/>
</dbReference>
<keyword evidence="6" id="KW-0175">Coiled coil</keyword>
<dbReference type="SMART" id="SM00387">
    <property type="entry name" value="HATPase_c"/>
    <property type="match status" value="1"/>
</dbReference>
<dbReference type="Pfam" id="PF02518">
    <property type="entry name" value="HATPase_c"/>
    <property type="match status" value="1"/>
</dbReference>
<evidence type="ECO:0000313" key="9">
    <source>
        <dbReference type="EMBL" id="MBL0744568.1"/>
    </source>
</evidence>
<evidence type="ECO:0000259" key="8">
    <source>
        <dbReference type="PROSITE" id="PS50109"/>
    </source>
</evidence>
<keyword evidence="7" id="KW-0472">Membrane</keyword>
<evidence type="ECO:0000313" key="10">
    <source>
        <dbReference type="Proteomes" id="UP000613030"/>
    </source>
</evidence>
<dbReference type="PANTHER" id="PTHR42878">
    <property type="entry name" value="TWO-COMPONENT HISTIDINE KINASE"/>
    <property type="match status" value="1"/>
</dbReference>
<feature type="coiled-coil region" evidence="6">
    <location>
        <begin position="206"/>
        <end position="265"/>
    </location>
</feature>
<comment type="caution">
    <text evidence="9">The sequence shown here is derived from an EMBL/GenBank/DDBJ whole genome shotgun (WGS) entry which is preliminary data.</text>
</comment>
<accession>A0ABS1KZH0</accession>
<dbReference type="InterPro" id="IPR004358">
    <property type="entry name" value="Sig_transdc_His_kin-like_C"/>
</dbReference>
<dbReference type="InterPro" id="IPR050351">
    <property type="entry name" value="BphY/WalK/GraS-like"/>
</dbReference>
<dbReference type="Proteomes" id="UP000613030">
    <property type="component" value="Unassembled WGS sequence"/>
</dbReference>
<dbReference type="Gene3D" id="3.30.565.10">
    <property type="entry name" value="Histidine kinase-like ATPase, C-terminal domain"/>
    <property type="match status" value="1"/>
</dbReference>
<gene>
    <name evidence="9" type="ORF">JI741_25260</name>
</gene>
<dbReference type="InterPro" id="IPR003594">
    <property type="entry name" value="HATPase_dom"/>
</dbReference>
<dbReference type="GO" id="GO:0016301">
    <property type="term" value="F:kinase activity"/>
    <property type="evidence" value="ECO:0007669"/>
    <property type="project" value="UniProtKB-KW"/>
</dbReference>
<evidence type="ECO:0000256" key="1">
    <source>
        <dbReference type="ARBA" id="ARBA00000085"/>
    </source>
</evidence>
<comment type="catalytic activity">
    <reaction evidence="1">
        <text>ATP + protein L-histidine = ADP + protein N-phospho-L-histidine.</text>
        <dbReference type="EC" id="2.7.13.3"/>
    </reaction>
</comment>
<organism evidence="9 10">
    <name type="scientific">Chryseolinea lacunae</name>
    <dbReference type="NCBI Taxonomy" id="2801331"/>
    <lineage>
        <taxon>Bacteria</taxon>
        <taxon>Pseudomonadati</taxon>
        <taxon>Bacteroidota</taxon>
        <taxon>Cytophagia</taxon>
        <taxon>Cytophagales</taxon>
        <taxon>Fulvivirgaceae</taxon>
        <taxon>Chryseolinea</taxon>
    </lineage>
</organism>
<proteinExistence type="predicted"/>
<evidence type="ECO:0000256" key="3">
    <source>
        <dbReference type="ARBA" id="ARBA00022553"/>
    </source>
</evidence>
<keyword evidence="7" id="KW-1133">Transmembrane helix</keyword>
<evidence type="ECO:0000256" key="4">
    <source>
        <dbReference type="ARBA" id="ARBA00022679"/>
    </source>
</evidence>
<keyword evidence="10" id="KW-1185">Reference proteome</keyword>
<dbReference type="InterPro" id="IPR036890">
    <property type="entry name" value="HATPase_C_sf"/>
</dbReference>
<feature type="domain" description="Histidine kinase" evidence="8">
    <location>
        <begin position="279"/>
        <end position="493"/>
    </location>
</feature>
<dbReference type="EC" id="2.7.13.3" evidence="2"/>
<feature type="transmembrane region" description="Helical" evidence="7">
    <location>
        <begin position="33"/>
        <end position="54"/>
    </location>
</feature>
<keyword evidence="3" id="KW-0597">Phosphoprotein</keyword>
<name>A0ABS1KZH0_9BACT</name>
<evidence type="ECO:0000256" key="6">
    <source>
        <dbReference type="SAM" id="Coils"/>
    </source>
</evidence>
<dbReference type="Gene3D" id="1.10.287.130">
    <property type="match status" value="1"/>
</dbReference>
<feature type="transmembrane region" description="Helical" evidence="7">
    <location>
        <begin position="114"/>
        <end position="132"/>
    </location>
</feature>
<dbReference type="SUPFAM" id="SSF47384">
    <property type="entry name" value="Homodimeric domain of signal transducing histidine kinase"/>
    <property type="match status" value="1"/>
</dbReference>
<dbReference type="InterPro" id="IPR003661">
    <property type="entry name" value="HisK_dim/P_dom"/>
</dbReference>
<evidence type="ECO:0000256" key="5">
    <source>
        <dbReference type="ARBA" id="ARBA00022777"/>
    </source>
</evidence>
<dbReference type="PRINTS" id="PR00344">
    <property type="entry name" value="BCTRLSENSOR"/>
</dbReference>
<feature type="transmembrane region" description="Helical" evidence="7">
    <location>
        <begin position="176"/>
        <end position="195"/>
    </location>
</feature>
<dbReference type="PANTHER" id="PTHR42878:SF15">
    <property type="entry name" value="BACTERIOPHYTOCHROME"/>
    <property type="match status" value="1"/>
</dbReference>
<dbReference type="InterPro" id="IPR005467">
    <property type="entry name" value="His_kinase_dom"/>
</dbReference>
<sequence>MKLRTFRTMLDPLEGEAGSMQTMRKSAKMTARIALVFAALTGVLMLVSVLSFGVSRATPLSAGMALIFIGLFFANGYGHVNISSFLLCVIPSAVLLTITMVLKKNMPGDDLHYFDSRIILVGFCALPGMIFSSREPVRMYGAILFDFLCLALYDPIHEWFGLGYFQRGFANATYYHINTIAMLVSLSVVGGIIFLKRIVVAEEDRNRDLLKTMSNQNHELETQNEEIAAQTEQLTAAFELIEEQKEKLEELVHLKNQDLIQSNEELRKINSELRQFSYTVSHNLRAPVARLLGLGSLVDTRDPHLSAENRQVVSLLRESTLELDTIIKELSRIIDIRNDLYTVKEKVFFEEEWTHVYKSLQSQIDEGMFVHTDFKEAPFVYTIRPFLHSILYNLASNAIRYRSPQRPLLLDVKTTLHRGSIRIAVSDNGLGINLDQFGKNLFGMYKRFHTHVEGRGLGLYLVKTQVEALQGTIVAESELNKGTTFTIDIKLPGDIEGQLCFDCDYGSVLYNARTNTMGLSWKRKVSSEEYRLLLTKCLEMLHVYNTPRWIADVRKRGNLGESDHVWFGESILNEGSKNGLRKIACIDTPDQQKHQREQMILTAGRFNIDMKFFQTRHEAETWIEQEA</sequence>
<dbReference type="RefSeq" id="WP_202014267.1">
    <property type="nucleotide sequence ID" value="NZ_JAERRB010000011.1"/>
</dbReference>
<dbReference type="SUPFAM" id="SSF55874">
    <property type="entry name" value="ATPase domain of HSP90 chaperone/DNA topoisomerase II/histidine kinase"/>
    <property type="match status" value="1"/>
</dbReference>
<evidence type="ECO:0000256" key="2">
    <source>
        <dbReference type="ARBA" id="ARBA00012438"/>
    </source>
</evidence>
<dbReference type="EMBL" id="JAERRB010000011">
    <property type="protein sequence ID" value="MBL0744568.1"/>
    <property type="molecule type" value="Genomic_DNA"/>
</dbReference>
<keyword evidence="5 9" id="KW-0418">Kinase</keyword>
<feature type="transmembrane region" description="Helical" evidence="7">
    <location>
        <begin position="85"/>
        <end position="102"/>
    </location>
</feature>
<feature type="transmembrane region" description="Helical" evidence="7">
    <location>
        <begin position="60"/>
        <end position="78"/>
    </location>
</feature>
<dbReference type="CDD" id="cd00082">
    <property type="entry name" value="HisKA"/>
    <property type="match status" value="1"/>
</dbReference>
<dbReference type="SMART" id="SM00388">
    <property type="entry name" value="HisKA"/>
    <property type="match status" value="1"/>
</dbReference>
<dbReference type="InterPro" id="IPR036097">
    <property type="entry name" value="HisK_dim/P_sf"/>
</dbReference>
<protein>
    <recommendedName>
        <fullName evidence="2">histidine kinase</fullName>
        <ecNumber evidence="2">2.7.13.3</ecNumber>
    </recommendedName>
</protein>
<keyword evidence="7" id="KW-0812">Transmembrane</keyword>
<keyword evidence="4" id="KW-0808">Transferase</keyword>
<reference evidence="9 10" key="1">
    <citation type="submission" date="2021-01" db="EMBL/GenBank/DDBJ databases">
        <title>Chryseolinea sp. Jin1 Genome sequencing and assembly.</title>
        <authorList>
            <person name="Kim I."/>
        </authorList>
    </citation>
    <scope>NUCLEOTIDE SEQUENCE [LARGE SCALE GENOMIC DNA]</scope>
    <source>
        <strain evidence="9 10">Jin1</strain>
    </source>
</reference>
<evidence type="ECO:0000256" key="7">
    <source>
        <dbReference type="SAM" id="Phobius"/>
    </source>
</evidence>